<dbReference type="OrthoDB" id="10654566at2759"/>
<organism evidence="2 3">
    <name type="scientific">Acer yangbiense</name>
    <dbReference type="NCBI Taxonomy" id="1000413"/>
    <lineage>
        <taxon>Eukaryota</taxon>
        <taxon>Viridiplantae</taxon>
        <taxon>Streptophyta</taxon>
        <taxon>Embryophyta</taxon>
        <taxon>Tracheophyta</taxon>
        <taxon>Spermatophyta</taxon>
        <taxon>Magnoliopsida</taxon>
        <taxon>eudicotyledons</taxon>
        <taxon>Gunneridae</taxon>
        <taxon>Pentapetalae</taxon>
        <taxon>rosids</taxon>
        <taxon>malvids</taxon>
        <taxon>Sapindales</taxon>
        <taxon>Sapindaceae</taxon>
        <taxon>Hippocastanoideae</taxon>
        <taxon>Acereae</taxon>
        <taxon>Acer</taxon>
    </lineage>
</organism>
<dbReference type="AlphaFoldDB" id="A0A5C7IUD9"/>
<keyword evidence="3" id="KW-1185">Reference proteome</keyword>
<dbReference type="EMBL" id="VAHF01000001">
    <property type="protein sequence ID" value="TXG72891.1"/>
    <property type="molecule type" value="Genomic_DNA"/>
</dbReference>
<gene>
    <name evidence="2" type="ORF">EZV62_001470</name>
</gene>
<dbReference type="Proteomes" id="UP000323000">
    <property type="component" value="Chromosome 1"/>
</dbReference>
<feature type="compositionally biased region" description="Basic and acidic residues" evidence="1">
    <location>
        <begin position="138"/>
        <end position="151"/>
    </location>
</feature>
<comment type="caution">
    <text evidence="2">The sequence shown here is derived from an EMBL/GenBank/DDBJ whole genome shotgun (WGS) entry which is preliminary data.</text>
</comment>
<evidence type="ECO:0000313" key="3">
    <source>
        <dbReference type="Proteomes" id="UP000323000"/>
    </source>
</evidence>
<name>A0A5C7IUD9_9ROSI</name>
<accession>A0A5C7IUD9</accession>
<proteinExistence type="predicted"/>
<evidence type="ECO:0000313" key="2">
    <source>
        <dbReference type="EMBL" id="TXG72891.1"/>
    </source>
</evidence>
<protein>
    <submittedName>
        <fullName evidence="2">Uncharacterized protein</fullName>
    </submittedName>
</protein>
<reference evidence="3" key="1">
    <citation type="journal article" date="2019" name="Gigascience">
        <title>De novo genome assembly of the endangered Acer yangbiense, a plant species with extremely small populations endemic to Yunnan Province, China.</title>
        <authorList>
            <person name="Yang J."/>
            <person name="Wariss H.M."/>
            <person name="Tao L."/>
            <person name="Zhang R."/>
            <person name="Yun Q."/>
            <person name="Hollingsworth P."/>
            <person name="Dao Z."/>
            <person name="Luo G."/>
            <person name="Guo H."/>
            <person name="Ma Y."/>
            <person name="Sun W."/>
        </authorList>
    </citation>
    <scope>NUCLEOTIDE SEQUENCE [LARGE SCALE GENOMIC DNA]</scope>
    <source>
        <strain evidence="3">cv. Malutang</strain>
    </source>
</reference>
<evidence type="ECO:0000256" key="1">
    <source>
        <dbReference type="SAM" id="MobiDB-lite"/>
    </source>
</evidence>
<sequence>MRDSSFYPTDSLQRYTLYNFKAGVTCNSLDYALFITDHDQVKYWAAVSSHRCHSLSLCALIIKSSDRAVKLPWENGTVVSILSSPSASSKEGMMMGYGLNYLQRPAPGQHRRSSAKSTVLERSPGCVTARAGGRKGRQWLDQRKEGERLVGEEEGDGGAGGRFRRWFAATLLGFCRSASKDSIYGGFGSCLSQKQVDQSGKKKEMVARAADSSVGLQRRYLGFVDWPLRIQSMVVLPLACHRNSTGQPLRNPQFPSSIRPSLVLTFHTSSEDSLRVEFSLKIHPSSLVFFSTHKS</sequence>
<feature type="region of interest" description="Disordered" evidence="1">
    <location>
        <begin position="127"/>
        <end position="155"/>
    </location>
</feature>